<name>A0A0D2GRP7_9EURO</name>
<dbReference type="GO" id="GO:0000435">
    <property type="term" value="P:positive regulation of transcription from RNA polymerase II promoter by galactose"/>
    <property type="evidence" value="ECO:0007669"/>
    <property type="project" value="TreeGrafter"/>
</dbReference>
<dbReference type="GO" id="GO:0006351">
    <property type="term" value="P:DNA-templated transcription"/>
    <property type="evidence" value="ECO:0007669"/>
    <property type="project" value="InterPro"/>
</dbReference>
<dbReference type="PANTHER" id="PTHR47424">
    <property type="entry name" value="REGULATORY PROTEIN GAL4"/>
    <property type="match status" value="1"/>
</dbReference>
<dbReference type="CDD" id="cd12148">
    <property type="entry name" value="fungal_TF_MHR"/>
    <property type="match status" value="1"/>
</dbReference>
<dbReference type="RefSeq" id="XP_016626308.1">
    <property type="nucleotide sequence ID" value="XM_016782553.1"/>
</dbReference>
<accession>A0A0D2GRP7</accession>
<dbReference type="GO" id="GO:0005634">
    <property type="term" value="C:nucleus"/>
    <property type="evidence" value="ECO:0007669"/>
    <property type="project" value="TreeGrafter"/>
</dbReference>
<evidence type="ECO:0000256" key="3">
    <source>
        <dbReference type="ARBA" id="ARBA00023163"/>
    </source>
</evidence>
<dbReference type="GO" id="GO:0000978">
    <property type="term" value="F:RNA polymerase II cis-regulatory region sequence-specific DNA binding"/>
    <property type="evidence" value="ECO:0007669"/>
    <property type="project" value="TreeGrafter"/>
</dbReference>
<dbReference type="OrthoDB" id="4159677at2759"/>
<dbReference type="PANTHER" id="PTHR47424:SF3">
    <property type="entry name" value="REGULATORY PROTEIN GAL4"/>
    <property type="match status" value="1"/>
</dbReference>
<evidence type="ECO:0000313" key="7">
    <source>
        <dbReference type="EMBL" id="KIX92185.1"/>
    </source>
</evidence>
<organism evidence="7 8">
    <name type="scientific">Fonsecaea multimorphosa CBS 102226</name>
    <dbReference type="NCBI Taxonomy" id="1442371"/>
    <lineage>
        <taxon>Eukaryota</taxon>
        <taxon>Fungi</taxon>
        <taxon>Dikarya</taxon>
        <taxon>Ascomycota</taxon>
        <taxon>Pezizomycotina</taxon>
        <taxon>Eurotiomycetes</taxon>
        <taxon>Chaetothyriomycetidae</taxon>
        <taxon>Chaetothyriales</taxon>
        <taxon>Herpotrichiellaceae</taxon>
        <taxon>Fonsecaea</taxon>
    </lineage>
</organism>
<dbReference type="InterPro" id="IPR007219">
    <property type="entry name" value="XnlR_reg_dom"/>
</dbReference>
<keyword evidence="1" id="KW-0805">Transcription regulation</keyword>
<keyword evidence="4" id="KW-0539">Nucleus</keyword>
<evidence type="ECO:0000256" key="5">
    <source>
        <dbReference type="SAM" id="MobiDB-lite"/>
    </source>
</evidence>
<dbReference type="Pfam" id="PF04082">
    <property type="entry name" value="Fungal_trans"/>
    <property type="match status" value="1"/>
</dbReference>
<dbReference type="VEuPathDB" id="FungiDB:Z520_12066"/>
<proteinExistence type="predicted"/>
<evidence type="ECO:0000256" key="2">
    <source>
        <dbReference type="ARBA" id="ARBA00023125"/>
    </source>
</evidence>
<sequence>MVPNILGASSSQDARKPSPPADTSAHVLRARSHEQPVSLLDDSALVDLLATNLSNDVSDADMGYFGPSSNHFMFRSLSEVFVEASQLFGADEPSTEGPLSTLPAQQASDDAPTHVDLRHPGDQEHFARGGGIPYILPRYQDTILLINHYFATVGLVLPYVDKASLLSHYLKASGENPPRFRRAIFSLISIICAFSLNSLENDQAEVYYQRALAVLDPRCLRESSVEIVQALLLILAYQQNSQRSISSWTTHALAVKAALQHGLHLPTIRKLQTKADAELMQRLWTGIVFNDGVLGMTLGRPALVHPRLLQSQQTPGLQYHQHSPHIITVESTGGQAYFSTLGSSSVLLAAIVEHMYNYNVETLQERRLPDLGRTYNELFGRLEEWRESIAPFGGLVSVPTLRDLANGSFDTLRLQILLSMHYYRLRLLIGWPILISFVDMLVESVTKPHLGQSFPSEEYTAMVNADWLAIRELGGIVHAVVVAVEPFLHSNAAWYTCNYLALTVCLHAFILMLATKFDTDSRLGFSTAETRATLETTLGTMKVLAETSLMTFKARNCLVKLLGAFDMLDQHPMASVPEMMNSHMYLSEFIRKSADEFLFQPGLEDFLDTDVSYGEGTQF</sequence>
<gene>
    <name evidence="7" type="ORF">Z520_12066</name>
</gene>
<evidence type="ECO:0000259" key="6">
    <source>
        <dbReference type="Pfam" id="PF04082"/>
    </source>
</evidence>
<evidence type="ECO:0000313" key="8">
    <source>
        <dbReference type="Proteomes" id="UP000053411"/>
    </source>
</evidence>
<reference evidence="7 8" key="1">
    <citation type="submission" date="2015-01" db="EMBL/GenBank/DDBJ databases">
        <title>The Genome Sequence of Fonsecaea multimorphosa CBS 102226.</title>
        <authorList>
            <consortium name="The Broad Institute Genomics Platform"/>
            <person name="Cuomo C."/>
            <person name="de Hoog S."/>
            <person name="Gorbushina A."/>
            <person name="Stielow B."/>
            <person name="Teixiera M."/>
            <person name="Abouelleil A."/>
            <person name="Chapman S.B."/>
            <person name="Priest M."/>
            <person name="Young S.K."/>
            <person name="Wortman J."/>
            <person name="Nusbaum C."/>
            <person name="Birren B."/>
        </authorList>
    </citation>
    <scope>NUCLEOTIDE SEQUENCE [LARGE SCALE GENOMIC DNA]</scope>
    <source>
        <strain evidence="7 8">CBS 102226</strain>
    </source>
</reference>
<keyword evidence="8" id="KW-1185">Reference proteome</keyword>
<dbReference type="GeneID" id="27717812"/>
<dbReference type="Proteomes" id="UP000053411">
    <property type="component" value="Unassembled WGS sequence"/>
</dbReference>
<dbReference type="InterPro" id="IPR051127">
    <property type="entry name" value="Fungal_SecMet_Regulators"/>
</dbReference>
<keyword evidence="2" id="KW-0238">DNA-binding</keyword>
<evidence type="ECO:0000256" key="1">
    <source>
        <dbReference type="ARBA" id="ARBA00023015"/>
    </source>
</evidence>
<keyword evidence="3" id="KW-0804">Transcription</keyword>
<dbReference type="AlphaFoldDB" id="A0A0D2GRP7"/>
<feature type="region of interest" description="Disordered" evidence="5">
    <location>
        <begin position="91"/>
        <end position="114"/>
    </location>
</feature>
<dbReference type="GO" id="GO:0000981">
    <property type="term" value="F:DNA-binding transcription factor activity, RNA polymerase II-specific"/>
    <property type="evidence" value="ECO:0007669"/>
    <property type="project" value="TreeGrafter"/>
</dbReference>
<dbReference type="GO" id="GO:0008270">
    <property type="term" value="F:zinc ion binding"/>
    <property type="evidence" value="ECO:0007669"/>
    <property type="project" value="InterPro"/>
</dbReference>
<evidence type="ECO:0000256" key="4">
    <source>
        <dbReference type="ARBA" id="ARBA00023242"/>
    </source>
</evidence>
<protein>
    <recommendedName>
        <fullName evidence="6">Xylanolytic transcriptional activator regulatory domain-containing protein</fullName>
    </recommendedName>
</protein>
<feature type="domain" description="Xylanolytic transcriptional activator regulatory" evidence="6">
    <location>
        <begin position="146"/>
        <end position="304"/>
    </location>
</feature>
<dbReference type="EMBL" id="KN848108">
    <property type="protein sequence ID" value="KIX92185.1"/>
    <property type="molecule type" value="Genomic_DNA"/>
</dbReference>
<feature type="region of interest" description="Disordered" evidence="5">
    <location>
        <begin position="1"/>
        <end position="25"/>
    </location>
</feature>